<sequence>MSDVKTLDSTKEHIQEGEQYINQLKEFFEYGYLTDDERYKLTIEKW</sequence>
<organism evidence="1 2">
    <name type="scientific">Mycoplasmopsis edwardii</name>
    <dbReference type="NCBI Taxonomy" id="53558"/>
    <lineage>
        <taxon>Bacteria</taxon>
        <taxon>Bacillati</taxon>
        <taxon>Mycoplasmatota</taxon>
        <taxon>Mycoplasmoidales</taxon>
        <taxon>Metamycoplasmataceae</taxon>
        <taxon>Mycoplasmopsis</taxon>
    </lineage>
</organism>
<evidence type="ECO:0000313" key="1">
    <source>
        <dbReference type="EMBL" id="SYV97524.1"/>
    </source>
</evidence>
<proteinExistence type="predicted"/>
<dbReference type="Proteomes" id="UP000257559">
    <property type="component" value="Chromosome"/>
</dbReference>
<name>A0A3B0PW60_9BACT</name>
<dbReference type="KEGG" id="medw:NCTC10132_00890"/>
<protein>
    <submittedName>
        <fullName evidence="1">Uncharacterized protein</fullName>
    </submittedName>
</protein>
<dbReference type="AlphaFoldDB" id="A0A3B0PW60"/>
<dbReference type="EMBL" id="LS991951">
    <property type="protein sequence ID" value="SYV97524.1"/>
    <property type="molecule type" value="Genomic_DNA"/>
</dbReference>
<feature type="non-terminal residue" evidence="1">
    <location>
        <position position="46"/>
    </location>
</feature>
<accession>A0A3B0PW60</accession>
<evidence type="ECO:0000313" key="2">
    <source>
        <dbReference type="Proteomes" id="UP000257559"/>
    </source>
</evidence>
<keyword evidence="2" id="KW-1185">Reference proteome</keyword>
<reference evidence="2" key="1">
    <citation type="submission" date="2018-06" db="EMBL/GenBank/DDBJ databases">
        <authorList>
            <consortium name="Pathogen Informatics"/>
        </authorList>
    </citation>
    <scope>NUCLEOTIDE SEQUENCE [LARGE SCALE GENOMIC DNA]</scope>
    <source>
        <strain evidence="2">NCTC10132</strain>
    </source>
</reference>
<gene>
    <name evidence="1" type="ORF">NCTC10132_00890</name>
</gene>